<organism evidence="1 2">
    <name type="scientific">Chaetoceros tenuissimus</name>
    <dbReference type="NCBI Taxonomy" id="426638"/>
    <lineage>
        <taxon>Eukaryota</taxon>
        <taxon>Sar</taxon>
        <taxon>Stramenopiles</taxon>
        <taxon>Ochrophyta</taxon>
        <taxon>Bacillariophyta</taxon>
        <taxon>Coscinodiscophyceae</taxon>
        <taxon>Chaetocerotophycidae</taxon>
        <taxon>Chaetocerotales</taxon>
        <taxon>Chaetocerotaceae</taxon>
        <taxon>Chaetoceros</taxon>
    </lineage>
</organism>
<evidence type="ECO:0000313" key="2">
    <source>
        <dbReference type="Proteomes" id="UP001054902"/>
    </source>
</evidence>
<keyword evidence="2" id="KW-1185">Reference proteome</keyword>
<protein>
    <recommendedName>
        <fullName evidence="3">Leucine-rich repeat domain-containing protein</fullName>
    </recommendedName>
</protein>
<gene>
    <name evidence="1" type="ORF">CTEN210_01105</name>
</gene>
<dbReference type="InterPro" id="IPR032675">
    <property type="entry name" value="LRR_dom_sf"/>
</dbReference>
<dbReference type="Gene3D" id="3.80.10.10">
    <property type="entry name" value="Ribonuclease Inhibitor"/>
    <property type="match status" value="1"/>
</dbReference>
<dbReference type="AlphaFoldDB" id="A0AAD3CGY4"/>
<dbReference type="PANTHER" id="PTHR45661">
    <property type="entry name" value="SURFACE ANTIGEN"/>
    <property type="match status" value="1"/>
</dbReference>
<dbReference type="Pfam" id="PF13306">
    <property type="entry name" value="LRR_5"/>
    <property type="match status" value="1"/>
</dbReference>
<dbReference type="InterPro" id="IPR053139">
    <property type="entry name" value="Surface_bspA-like"/>
</dbReference>
<comment type="caution">
    <text evidence="1">The sequence shown here is derived from an EMBL/GenBank/DDBJ whole genome shotgun (WGS) entry which is preliminary data.</text>
</comment>
<dbReference type="Proteomes" id="UP001054902">
    <property type="component" value="Unassembled WGS sequence"/>
</dbReference>
<dbReference type="PANTHER" id="PTHR45661:SF3">
    <property type="entry name" value="IG-LIKE DOMAIN-CONTAINING PROTEIN"/>
    <property type="match status" value="1"/>
</dbReference>
<sequence length="248" mass="28472">MYKGKKTLFYNGEILWEGDLDGDPLIYNEEERQTWEVVIILPGVEVIPDYIFNNCDKIEAVIMSDTVKRIGHFVFDWCTSLVYVKLSTNLESIDSFAFHECSSLTSIFIPPSCVDIDEGAFSDCHKLINLVVPRHTQLFGRVIERTALIKASPIADDDGDYDNNEEANEWIKTHHTDNEFSLHRACASYNPIDEVIFDIVKRQGVKAFKKQDSVGVTPSRYLCENPYTEIKEQKIIKRYILDMMGETV</sequence>
<evidence type="ECO:0008006" key="3">
    <source>
        <dbReference type="Google" id="ProtNLM"/>
    </source>
</evidence>
<dbReference type="SUPFAM" id="SSF52058">
    <property type="entry name" value="L domain-like"/>
    <property type="match status" value="1"/>
</dbReference>
<proteinExistence type="predicted"/>
<dbReference type="InterPro" id="IPR026906">
    <property type="entry name" value="LRR_5"/>
</dbReference>
<evidence type="ECO:0000313" key="1">
    <source>
        <dbReference type="EMBL" id="GFH44631.1"/>
    </source>
</evidence>
<reference evidence="1 2" key="1">
    <citation type="journal article" date="2021" name="Sci. Rep.">
        <title>The genome of the diatom Chaetoceros tenuissimus carries an ancient integrated fragment of an extant virus.</title>
        <authorList>
            <person name="Hongo Y."/>
            <person name="Kimura K."/>
            <person name="Takaki Y."/>
            <person name="Yoshida Y."/>
            <person name="Baba S."/>
            <person name="Kobayashi G."/>
            <person name="Nagasaki K."/>
            <person name="Hano T."/>
            <person name="Tomaru Y."/>
        </authorList>
    </citation>
    <scope>NUCLEOTIDE SEQUENCE [LARGE SCALE GENOMIC DNA]</scope>
    <source>
        <strain evidence="1 2">NIES-3715</strain>
    </source>
</reference>
<name>A0AAD3CGY4_9STRA</name>
<dbReference type="EMBL" id="BLLK01000020">
    <property type="protein sequence ID" value="GFH44631.1"/>
    <property type="molecule type" value="Genomic_DNA"/>
</dbReference>
<accession>A0AAD3CGY4</accession>